<reference evidence="17" key="1">
    <citation type="submission" date="2025-08" db="UniProtKB">
        <authorList>
            <consortium name="Ensembl"/>
        </authorList>
    </citation>
    <scope>IDENTIFICATION</scope>
</reference>
<evidence type="ECO:0000256" key="11">
    <source>
        <dbReference type="ARBA" id="ARBA00023130"/>
    </source>
</evidence>
<dbReference type="CDD" id="cd03590">
    <property type="entry name" value="CLECT_DC-SIGN_like"/>
    <property type="match status" value="1"/>
</dbReference>
<keyword evidence="14" id="KW-0325">Glycoprotein</keyword>
<evidence type="ECO:0000313" key="17">
    <source>
        <dbReference type="Ensembl" id="ENSPTIP00000007756.1"/>
    </source>
</evidence>
<feature type="domain" description="C-type lectin" evidence="16">
    <location>
        <begin position="91"/>
        <end position="209"/>
    </location>
</feature>
<keyword evidence="9" id="KW-0735">Signal-anchor</keyword>
<keyword evidence="2" id="KW-1003">Cell membrane</keyword>
<dbReference type="Proteomes" id="UP000675900">
    <property type="component" value="Unassembled WGS sequence"/>
</dbReference>
<dbReference type="GO" id="GO:0038187">
    <property type="term" value="F:pattern recognition receptor activity"/>
    <property type="evidence" value="ECO:0007669"/>
    <property type="project" value="Ensembl"/>
</dbReference>
<keyword evidence="5" id="KW-0479">Metal-binding</keyword>
<proteinExistence type="predicted"/>
<accession>A0A8C9JXR7</accession>
<keyword evidence="3" id="KW-0399">Innate immunity</keyword>
<dbReference type="GO" id="GO:0038094">
    <property type="term" value="P:Fc-gamma receptor signaling pathway"/>
    <property type="evidence" value="ECO:0007669"/>
    <property type="project" value="Ensembl"/>
</dbReference>
<dbReference type="PROSITE" id="PS50041">
    <property type="entry name" value="C_TYPE_LECTIN_2"/>
    <property type="match status" value="1"/>
</dbReference>
<dbReference type="InterPro" id="IPR033989">
    <property type="entry name" value="CD209-like_CTLD"/>
</dbReference>
<dbReference type="GeneTree" id="ENSGT00940000162400"/>
<name>A0A8C9JXR7_PANTA</name>
<dbReference type="InterPro" id="IPR050111">
    <property type="entry name" value="C-type_lectin/snaclec_domain"/>
</dbReference>
<evidence type="ECO:0000256" key="6">
    <source>
        <dbReference type="ARBA" id="ARBA00022734"/>
    </source>
</evidence>
<dbReference type="GO" id="GO:0061760">
    <property type="term" value="P:antifungal innate immune response"/>
    <property type="evidence" value="ECO:0007669"/>
    <property type="project" value="Ensembl"/>
</dbReference>
<evidence type="ECO:0000256" key="9">
    <source>
        <dbReference type="ARBA" id="ARBA00022968"/>
    </source>
</evidence>
<dbReference type="AlphaFoldDB" id="A0A8C9JXR7"/>
<dbReference type="InterPro" id="IPR016186">
    <property type="entry name" value="C-type_lectin-like/link_sf"/>
</dbReference>
<dbReference type="GO" id="GO:0042742">
    <property type="term" value="P:defense response to bacterium"/>
    <property type="evidence" value="ECO:0007669"/>
    <property type="project" value="Ensembl"/>
</dbReference>
<evidence type="ECO:0000256" key="2">
    <source>
        <dbReference type="ARBA" id="ARBA00022475"/>
    </source>
</evidence>
<dbReference type="FunFam" id="3.10.100.10:FF:000024">
    <property type="entry name" value="C-type lectin domain family 4 member A"/>
    <property type="match status" value="1"/>
</dbReference>
<dbReference type="Ensembl" id="ENSPTIT00000011614.1">
    <property type="protein sequence ID" value="ENSPTIP00000007756.1"/>
    <property type="gene ID" value="ENSPTIG00000009303.1"/>
</dbReference>
<dbReference type="GO" id="GO:0002250">
    <property type="term" value="P:adaptive immune response"/>
    <property type="evidence" value="ECO:0007669"/>
    <property type="project" value="UniProtKB-KW"/>
</dbReference>
<dbReference type="SUPFAM" id="SSF56436">
    <property type="entry name" value="C-type lectin-like"/>
    <property type="match status" value="1"/>
</dbReference>
<dbReference type="InterPro" id="IPR016187">
    <property type="entry name" value="CTDL_fold"/>
</dbReference>
<evidence type="ECO:0000259" key="16">
    <source>
        <dbReference type="PROSITE" id="PS50041"/>
    </source>
</evidence>
<evidence type="ECO:0000313" key="18">
    <source>
        <dbReference type="Proteomes" id="UP000675900"/>
    </source>
</evidence>
<evidence type="ECO:0000256" key="12">
    <source>
        <dbReference type="ARBA" id="ARBA00023136"/>
    </source>
</evidence>
<dbReference type="GO" id="GO:0002292">
    <property type="term" value="P:T cell differentiation involved in immune response"/>
    <property type="evidence" value="ECO:0007669"/>
    <property type="project" value="Ensembl"/>
</dbReference>
<keyword evidence="4 15" id="KW-0812">Transmembrane</keyword>
<dbReference type="InterPro" id="IPR001304">
    <property type="entry name" value="C-type_lectin-like"/>
</dbReference>
<sequence length="216" mass="25471">MSQEPQNKLEEGQPSHLIPWAIAIFFISLLSACFIANCLVTHYSFLHCRRRMGMFKLPEYYTKITCTKEESKLKGTDRSTWNCCPTGWRSFQDSCYLPLNDNKTWAKSERNCTDMGAHLVTITSEAEQNFIVQFLDRRFSYFLGLTDEDHEGQWSWVDKTPFDPHIVFWHEGEPNNYKQNENCVILVNVQDKWAWNDFPCNFERRRICKLPGTTFN</sequence>
<evidence type="ECO:0000256" key="10">
    <source>
        <dbReference type="ARBA" id="ARBA00022989"/>
    </source>
</evidence>
<dbReference type="PANTHER" id="PTHR22803">
    <property type="entry name" value="MANNOSE, PHOSPHOLIPASE, LECTIN RECEPTOR RELATED"/>
    <property type="match status" value="1"/>
</dbReference>
<keyword evidence="18" id="KW-1185">Reference proteome</keyword>
<comment type="subcellular location">
    <subcellularLocation>
        <location evidence="1">Cell membrane</location>
        <topology evidence="1">Single-pass type II membrane protein</topology>
    </subcellularLocation>
</comment>
<dbReference type="GO" id="GO:0005537">
    <property type="term" value="F:D-mannose binding"/>
    <property type="evidence" value="ECO:0007669"/>
    <property type="project" value="Ensembl"/>
</dbReference>
<evidence type="ECO:0000256" key="7">
    <source>
        <dbReference type="ARBA" id="ARBA00022837"/>
    </source>
</evidence>
<evidence type="ECO:0000256" key="14">
    <source>
        <dbReference type="ARBA" id="ARBA00023180"/>
    </source>
</evidence>
<gene>
    <name evidence="17" type="primary">CLEC4D</name>
</gene>
<keyword evidence="10 15" id="KW-1133">Transmembrane helix</keyword>
<dbReference type="GO" id="GO:0005886">
    <property type="term" value="C:plasma membrane"/>
    <property type="evidence" value="ECO:0007669"/>
    <property type="project" value="UniProtKB-SubCell"/>
</dbReference>
<keyword evidence="6" id="KW-0430">Lectin</keyword>
<keyword evidence="8" id="KW-0391">Immunity</keyword>
<dbReference type="SMART" id="SM00034">
    <property type="entry name" value="CLECT"/>
    <property type="match status" value="1"/>
</dbReference>
<evidence type="ECO:0000256" key="15">
    <source>
        <dbReference type="SAM" id="Phobius"/>
    </source>
</evidence>
<reference evidence="17" key="2">
    <citation type="submission" date="2025-09" db="UniProtKB">
        <authorList>
            <consortium name="Ensembl"/>
        </authorList>
    </citation>
    <scope>IDENTIFICATION</scope>
</reference>
<organism evidence="17 18">
    <name type="scientific">Panthera tigris altaica</name>
    <name type="common">Siberian tiger</name>
    <dbReference type="NCBI Taxonomy" id="74533"/>
    <lineage>
        <taxon>Eukaryota</taxon>
        <taxon>Metazoa</taxon>
        <taxon>Chordata</taxon>
        <taxon>Craniata</taxon>
        <taxon>Vertebrata</taxon>
        <taxon>Euteleostomi</taxon>
        <taxon>Mammalia</taxon>
        <taxon>Eutheria</taxon>
        <taxon>Laurasiatheria</taxon>
        <taxon>Carnivora</taxon>
        <taxon>Feliformia</taxon>
        <taxon>Felidae</taxon>
        <taxon>Pantherinae</taxon>
        <taxon>Panthera</taxon>
    </lineage>
</organism>
<dbReference type="Pfam" id="PF00059">
    <property type="entry name" value="Lectin_C"/>
    <property type="match status" value="1"/>
</dbReference>
<keyword evidence="11" id="KW-1064">Adaptive immunity</keyword>
<dbReference type="GO" id="GO:0034987">
    <property type="term" value="F:immunoglobulin receptor binding"/>
    <property type="evidence" value="ECO:0007669"/>
    <property type="project" value="Ensembl"/>
</dbReference>
<dbReference type="Gene3D" id="3.10.100.10">
    <property type="entry name" value="Mannose-Binding Protein A, subunit A"/>
    <property type="match status" value="1"/>
</dbReference>
<evidence type="ECO:0000256" key="8">
    <source>
        <dbReference type="ARBA" id="ARBA00022859"/>
    </source>
</evidence>
<dbReference type="GO" id="GO:0046872">
    <property type="term" value="F:metal ion binding"/>
    <property type="evidence" value="ECO:0007669"/>
    <property type="project" value="UniProtKB-KW"/>
</dbReference>
<keyword evidence="12 15" id="KW-0472">Membrane</keyword>
<feature type="transmembrane region" description="Helical" evidence="15">
    <location>
        <begin position="20"/>
        <end position="46"/>
    </location>
</feature>
<protein>
    <submittedName>
        <fullName evidence="17">C-type lectin domain family 4 member D</fullName>
    </submittedName>
</protein>
<evidence type="ECO:0000256" key="3">
    <source>
        <dbReference type="ARBA" id="ARBA00022588"/>
    </source>
</evidence>
<evidence type="ECO:0000256" key="5">
    <source>
        <dbReference type="ARBA" id="ARBA00022723"/>
    </source>
</evidence>
<keyword evidence="13" id="KW-1015">Disulfide bond</keyword>
<evidence type="ECO:0000256" key="13">
    <source>
        <dbReference type="ARBA" id="ARBA00023157"/>
    </source>
</evidence>
<dbReference type="GO" id="GO:0043123">
    <property type="term" value="P:positive regulation of canonical NF-kappaB signal transduction"/>
    <property type="evidence" value="ECO:0007669"/>
    <property type="project" value="Ensembl"/>
</dbReference>
<keyword evidence="7" id="KW-0106">Calcium</keyword>
<dbReference type="GO" id="GO:0030887">
    <property type="term" value="P:positive regulation of myeloid dendritic cell activation"/>
    <property type="evidence" value="ECO:0007669"/>
    <property type="project" value="Ensembl"/>
</dbReference>
<evidence type="ECO:0000256" key="1">
    <source>
        <dbReference type="ARBA" id="ARBA00004401"/>
    </source>
</evidence>
<evidence type="ECO:0000256" key="4">
    <source>
        <dbReference type="ARBA" id="ARBA00022692"/>
    </source>
</evidence>